<dbReference type="Pfam" id="PF03372">
    <property type="entry name" value="Exo_endo_phos"/>
    <property type="match status" value="1"/>
</dbReference>
<sequence>MERLRDNLMQKTIKFIYELEDSHYKIYFLNACSLNRHIEDTRVDYNIQAADFLCFAETRFTTKDSLEDTKIIPFNQFRQDSQMSESNRRPAHGIAIYSKHLFQCDFPSNESFEGIEIAISRTTAMAYLAIINVYKPPNKPTKQLCELLLSIHKKHIKDSKVVVMGDFNIDWNKETPDKNRLHKLMVQQLDYKQVVTDPTNDYGSTIDLIFTNIDNFQCGTLETYFSDHKAIWISLSQ</sequence>
<dbReference type="PANTHER" id="PTHR33776">
    <property type="entry name" value="ENDO/EXONUCLEASE/PHOSPHATASE DOMAIN-CONTAINING PROTEIN"/>
    <property type="match status" value="1"/>
</dbReference>
<keyword evidence="3" id="KW-1185">Reference proteome</keyword>
<comment type="caution">
    <text evidence="2">The sequence shown here is derived from an EMBL/GenBank/DDBJ whole genome shotgun (WGS) entry which is preliminary data.</text>
</comment>
<dbReference type="Proteomes" id="UP000828390">
    <property type="component" value="Unassembled WGS sequence"/>
</dbReference>
<evidence type="ECO:0000259" key="1">
    <source>
        <dbReference type="Pfam" id="PF03372"/>
    </source>
</evidence>
<dbReference type="EMBL" id="JAIWYP010000002">
    <property type="protein sequence ID" value="KAH3867920.1"/>
    <property type="molecule type" value="Genomic_DNA"/>
</dbReference>
<gene>
    <name evidence="2" type="ORF">DPMN_031057</name>
</gene>
<name>A0A9D4LZ97_DREPO</name>
<dbReference type="InterPro" id="IPR005135">
    <property type="entry name" value="Endo/exonuclease/phosphatase"/>
</dbReference>
<evidence type="ECO:0000313" key="3">
    <source>
        <dbReference type="Proteomes" id="UP000828390"/>
    </source>
</evidence>
<organism evidence="2 3">
    <name type="scientific">Dreissena polymorpha</name>
    <name type="common">Zebra mussel</name>
    <name type="synonym">Mytilus polymorpha</name>
    <dbReference type="NCBI Taxonomy" id="45954"/>
    <lineage>
        <taxon>Eukaryota</taxon>
        <taxon>Metazoa</taxon>
        <taxon>Spiralia</taxon>
        <taxon>Lophotrochozoa</taxon>
        <taxon>Mollusca</taxon>
        <taxon>Bivalvia</taxon>
        <taxon>Autobranchia</taxon>
        <taxon>Heteroconchia</taxon>
        <taxon>Euheterodonta</taxon>
        <taxon>Imparidentia</taxon>
        <taxon>Neoheterodontei</taxon>
        <taxon>Myida</taxon>
        <taxon>Dreissenoidea</taxon>
        <taxon>Dreissenidae</taxon>
        <taxon>Dreissena</taxon>
    </lineage>
</organism>
<reference evidence="2" key="2">
    <citation type="submission" date="2020-11" db="EMBL/GenBank/DDBJ databases">
        <authorList>
            <person name="McCartney M.A."/>
            <person name="Auch B."/>
            <person name="Kono T."/>
            <person name="Mallez S."/>
            <person name="Becker A."/>
            <person name="Gohl D.M."/>
            <person name="Silverstein K.A.T."/>
            <person name="Koren S."/>
            <person name="Bechman K.B."/>
            <person name="Herman A."/>
            <person name="Abrahante J.E."/>
            <person name="Garbe J."/>
        </authorList>
    </citation>
    <scope>NUCLEOTIDE SEQUENCE</scope>
    <source>
        <strain evidence="2">Duluth1</strain>
        <tissue evidence="2">Whole animal</tissue>
    </source>
</reference>
<evidence type="ECO:0000313" key="2">
    <source>
        <dbReference type="EMBL" id="KAH3867920.1"/>
    </source>
</evidence>
<protein>
    <recommendedName>
        <fullName evidence="1">Endonuclease/exonuclease/phosphatase domain-containing protein</fullName>
    </recommendedName>
</protein>
<dbReference type="AlphaFoldDB" id="A0A9D4LZ97"/>
<feature type="domain" description="Endonuclease/exonuclease/phosphatase" evidence="1">
    <location>
        <begin position="48"/>
        <end position="228"/>
    </location>
</feature>
<reference evidence="2" key="1">
    <citation type="journal article" date="2019" name="bioRxiv">
        <title>The Genome of the Zebra Mussel, Dreissena polymorpha: A Resource for Invasive Species Research.</title>
        <authorList>
            <person name="McCartney M.A."/>
            <person name="Auch B."/>
            <person name="Kono T."/>
            <person name="Mallez S."/>
            <person name="Zhang Y."/>
            <person name="Obille A."/>
            <person name="Becker A."/>
            <person name="Abrahante J.E."/>
            <person name="Garbe J."/>
            <person name="Badalamenti J.P."/>
            <person name="Herman A."/>
            <person name="Mangelson H."/>
            <person name="Liachko I."/>
            <person name="Sullivan S."/>
            <person name="Sone E.D."/>
            <person name="Koren S."/>
            <person name="Silverstein K.A.T."/>
            <person name="Beckman K.B."/>
            <person name="Gohl D.M."/>
        </authorList>
    </citation>
    <scope>NUCLEOTIDE SEQUENCE</scope>
    <source>
        <strain evidence="2">Duluth1</strain>
        <tissue evidence="2">Whole animal</tissue>
    </source>
</reference>
<accession>A0A9D4LZ97</accession>
<dbReference type="InterPro" id="IPR036691">
    <property type="entry name" value="Endo/exonu/phosph_ase_sf"/>
</dbReference>
<dbReference type="Gene3D" id="3.60.10.10">
    <property type="entry name" value="Endonuclease/exonuclease/phosphatase"/>
    <property type="match status" value="1"/>
</dbReference>
<proteinExistence type="predicted"/>
<dbReference type="PANTHER" id="PTHR33776:SF3">
    <property type="entry name" value="PHD-TYPE DOMAIN-CONTAINING PROTEIN"/>
    <property type="match status" value="1"/>
</dbReference>
<dbReference type="SUPFAM" id="SSF56219">
    <property type="entry name" value="DNase I-like"/>
    <property type="match status" value="1"/>
</dbReference>
<dbReference type="GO" id="GO:0003824">
    <property type="term" value="F:catalytic activity"/>
    <property type="evidence" value="ECO:0007669"/>
    <property type="project" value="InterPro"/>
</dbReference>